<accession>A0ABR1FG14</accession>
<evidence type="ECO:0000259" key="6">
    <source>
        <dbReference type="PROSITE" id="PS50011"/>
    </source>
</evidence>
<dbReference type="InterPro" id="IPR008271">
    <property type="entry name" value="Ser/Thr_kinase_AS"/>
</dbReference>
<name>A0ABR1FG14_AURAN</name>
<sequence>MGGVLSLCCTQDLFKDAPDVWYASQSALEADYAFGAALGEGMFAKVRVVTRRRDGAAFAAKVFKKRAELSDGNELSRAPRADALLREIDVLRRVAAPGSACVRLAGVVETPGELLLLTELCGGGDLMHHVEGQRKFTAGDAAAYFSDACAAIARCHAVSVAHRDVKPENMLVAFDGRRRARVRLSDFGSACVFAPGDRYAADAGSPFWSSPEAWALDYDHRGDVYSVGVVLLVLVDGMLGGDEVRALHGAGLAGLVDYRARFYRDRPPGLSAAPGPLRDLLEGLLAPEAARLSAAAALGSPTSRASPGRGDPGPPRRRPSGAATRRPGADGDGAISMDGTYSGLVGIFADDGGDRRRVLHGLAAFEDRAGDADRAT</sequence>
<dbReference type="PANTHER" id="PTHR24346:SF30">
    <property type="entry name" value="MATERNAL EMBRYONIC LEUCINE ZIPPER KINASE"/>
    <property type="match status" value="1"/>
</dbReference>
<dbReference type="PROSITE" id="PS50011">
    <property type="entry name" value="PROTEIN_KINASE_DOM"/>
    <property type="match status" value="1"/>
</dbReference>
<evidence type="ECO:0000313" key="7">
    <source>
        <dbReference type="EMBL" id="KAK7230181.1"/>
    </source>
</evidence>
<dbReference type="Gene3D" id="3.30.200.20">
    <property type="entry name" value="Phosphorylase Kinase, domain 1"/>
    <property type="match status" value="1"/>
</dbReference>
<keyword evidence="2 3" id="KW-0067">ATP-binding</keyword>
<dbReference type="SUPFAM" id="SSF56112">
    <property type="entry name" value="Protein kinase-like (PK-like)"/>
    <property type="match status" value="1"/>
</dbReference>
<dbReference type="GO" id="GO:0016301">
    <property type="term" value="F:kinase activity"/>
    <property type="evidence" value="ECO:0007669"/>
    <property type="project" value="UniProtKB-KW"/>
</dbReference>
<keyword evidence="7" id="KW-0418">Kinase</keyword>
<feature type="region of interest" description="Disordered" evidence="5">
    <location>
        <begin position="296"/>
        <end position="335"/>
    </location>
</feature>
<comment type="caution">
    <text evidence="7">The sequence shown here is derived from an EMBL/GenBank/DDBJ whole genome shotgun (WGS) entry which is preliminary data.</text>
</comment>
<dbReference type="PANTHER" id="PTHR24346">
    <property type="entry name" value="MAP/MICROTUBULE AFFINITY-REGULATING KINASE"/>
    <property type="match status" value="1"/>
</dbReference>
<feature type="compositionally biased region" description="Low complexity" evidence="5">
    <location>
        <begin position="296"/>
        <end position="309"/>
    </location>
</feature>
<dbReference type="InterPro" id="IPR000719">
    <property type="entry name" value="Prot_kinase_dom"/>
</dbReference>
<keyword evidence="8" id="KW-1185">Reference proteome</keyword>
<dbReference type="Proteomes" id="UP001363151">
    <property type="component" value="Unassembled WGS sequence"/>
</dbReference>
<dbReference type="EMBL" id="JBBJCI010000451">
    <property type="protein sequence ID" value="KAK7230181.1"/>
    <property type="molecule type" value="Genomic_DNA"/>
</dbReference>
<dbReference type="SMART" id="SM00220">
    <property type="entry name" value="S_TKc"/>
    <property type="match status" value="1"/>
</dbReference>
<gene>
    <name evidence="7" type="ORF">SO694_00214021</name>
</gene>
<dbReference type="PROSITE" id="PS00108">
    <property type="entry name" value="PROTEIN_KINASE_ST"/>
    <property type="match status" value="1"/>
</dbReference>
<evidence type="ECO:0000256" key="2">
    <source>
        <dbReference type="ARBA" id="ARBA00022840"/>
    </source>
</evidence>
<evidence type="ECO:0000256" key="4">
    <source>
        <dbReference type="RuleBase" id="RU000304"/>
    </source>
</evidence>
<evidence type="ECO:0000313" key="8">
    <source>
        <dbReference type="Proteomes" id="UP001363151"/>
    </source>
</evidence>
<evidence type="ECO:0000256" key="5">
    <source>
        <dbReference type="SAM" id="MobiDB-lite"/>
    </source>
</evidence>
<feature type="binding site" evidence="3">
    <location>
        <position position="61"/>
    </location>
    <ligand>
        <name>ATP</name>
        <dbReference type="ChEBI" id="CHEBI:30616"/>
    </ligand>
</feature>
<dbReference type="Gene3D" id="1.10.510.10">
    <property type="entry name" value="Transferase(Phosphotransferase) domain 1"/>
    <property type="match status" value="1"/>
</dbReference>
<keyword evidence="1 3" id="KW-0547">Nucleotide-binding</keyword>
<feature type="domain" description="Protein kinase" evidence="6">
    <location>
        <begin position="32"/>
        <end position="303"/>
    </location>
</feature>
<organism evidence="7 8">
    <name type="scientific">Aureococcus anophagefferens</name>
    <name type="common">Harmful bloom alga</name>
    <dbReference type="NCBI Taxonomy" id="44056"/>
    <lineage>
        <taxon>Eukaryota</taxon>
        <taxon>Sar</taxon>
        <taxon>Stramenopiles</taxon>
        <taxon>Ochrophyta</taxon>
        <taxon>Pelagophyceae</taxon>
        <taxon>Pelagomonadales</taxon>
        <taxon>Pelagomonadaceae</taxon>
        <taxon>Aureococcus</taxon>
    </lineage>
</organism>
<dbReference type="InterPro" id="IPR017441">
    <property type="entry name" value="Protein_kinase_ATP_BS"/>
</dbReference>
<keyword evidence="7" id="KW-0808">Transferase</keyword>
<reference evidence="7 8" key="1">
    <citation type="submission" date="2024-03" db="EMBL/GenBank/DDBJ databases">
        <title>Aureococcus anophagefferens CCMP1851 and Kratosvirus quantuckense: Draft genome of a second virus-susceptible host strain in the model system.</title>
        <authorList>
            <person name="Chase E."/>
            <person name="Truchon A.R."/>
            <person name="Schepens W."/>
            <person name="Wilhelm S.W."/>
        </authorList>
    </citation>
    <scope>NUCLEOTIDE SEQUENCE [LARGE SCALE GENOMIC DNA]</scope>
    <source>
        <strain evidence="7 8">CCMP1851</strain>
    </source>
</reference>
<evidence type="ECO:0000256" key="1">
    <source>
        <dbReference type="ARBA" id="ARBA00022741"/>
    </source>
</evidence>
<evidence type="ECO:0000256" key="3">
    <source>
        <dbReference type="PROSITE-ProRule" id="PRU10141"/>
    </source>
</evidence>
<dbReference type="InterPro" id="IPR011009">
    <property type="entry name" value="Kinase-like_dom_sf"/>
</dbReference>
<dbReference type="PROSITE" id="PS00107">
    <property type="entry name" value="PROTEIN_KINASE_ATP"/>
    <property type="match status" value="1"/>
</dbReference>
<proteinExistence type="inferred from homology"/>
<keyword evidence="4" id="KW-0723">Serine/threonine-protein kinase</keyword>
<comment type="similarity">
    <text evidence="4">Belongs to the protein kinase superfamily.</text>
</comment>
<protein>
    <submittedName>
        <fullName evidence="7">Protein serine/threonine kinase</fullName>
    </submittedName>
</protein>
<dbReference type="Pfam" id="PF00069">
    <property type="entry name" value="Pkinase"/>
    <property type="match status" value="1"/>
</dbReference>